<dbReference type="RefSeq" id="WP_318574797.1">
    <property type="nucleotide sequence ID" value="NZ_CAKXYP010000008.1"/>
</dbReference>
<evidence type="ECO:0000313" key="1">
    <source>
        <dbReference type="EMBL" id="CAH9416232.1"/>
    </source>
</evidence>
<keyword evidence="2" id="KW-1185">Reference proteome</keyword>
<gene>
    <name evidence="1" type="ORF">SGL43_03255</name>
</gene>
<name>A0ABM9GY66_STRGL</name>
<proteinExistence type="predicted"/>
<evidence type="ECO:0000313" key="2">
    <source>
        <dbReference type="Proteomes" id="UP001154015"/>
    </source>
</evidence>
<reference evidence="1" key="1">
    <citation type="submission" date="2022-03" db="EMBL/GenBank/DDBJ databases">
        <authorList>
            <person name="Leyn A S."/>
        </authorList>
    </citation>
    <scope>NUCLEOTIDE SEQUENCE</scope>
    <source>
        <strain evidence="1">Streptomyces globisporus 4-3</strain>
    </source>
</reference>
<comment type="caution">
    <text evidence="1">The sequence shown here is derived from an EMBL/GenBank/DDBJ whole genome shotgun (WGS) entry which is preliminary data.</text>
</comment>
<organism evidence="1 2">
    <name type="scientific">Streptomyces globisporus</name>
    <dbReference type="NCBI Taxonomy" id="1908"/>
    <lineage>
        <taxon>Bacteria</taxon>
        <taxon>Bacillati</taxon>
        <taxon>Actinomycetota</taxon>
        <taxon>Actinomycetes</taxon>
        <taxon>Kitasatosporales</taxon>
        <taxon>Streptomycetaceae</taxon>
        <taxon>Streptomyces</taxon>
    </lineage>
</organism>
<protein>
    <submittedName>
        <fullName evidence="1">Uncharacterized protein</fullName>
    </submittedName>
</protein>
<dbReference type="Proteomes" id="UP001154015">
    <property type="component" value="Unassembled WGS sequence"/>
</dbReference>
<accession>A0ABM9GY66</accession>
<dbReference type="EMBL" id="CAKXYP010000008">
    <property type="protein sequence ID" value="CAH9416232.1"/>
    <property type="molecule type" value="Genomic_DNA"/>
</dbReference>
<sequence>MNLADAVQSGDHFVGDALGFVSLGGQAEGAGRFVQDASAALDDSEVTQALAEPYVGHLNSPSFMN</sequence>